<evidence type="ECO:0000313" key="4">
    <source>
        <dbReference type="EMBL" id="SKB44442.1"/>
    </source>
</evidence>
<dbReference type="CDD" id="cd04301">
    <property type="entry name" value="NAT_SF"/>
    <property type="match status" value="1"/>
</dbReference>
<dbReference type="PROSITE" id="PS51186">
    <property type="entry name" value="GNAT"/>
    <property type="match status" value="1"/>
</dbReference>
<dbReference type="RefSeq" id="WP_079682843.1">
    <property type="nucleotide sequence ID" value="NZ_FUYQ01000006.1"/>
</dbReference>
<gene>
    <name evidence="4" type="ORF">SAMN05660349_01218</name>
</gene>
<dbReference type="InterPro" id="IPR016181">
    <property type="entry name" value="Acyl_CoA_acyltransferase"/>
</dbReference>
<feature type="domain" description="N-acetyltransferase" evidence="3">
    <location>
        <begin position="1"/>
        <end position="145"/>
    </location>
</feature>
<dbReference type="InterPro" id="IPR000182">
    <property type="entry name" value="GNAT_dom"/>
</dbReference>
<dbReference type="GO" id="GO:0016747">
    <property type="term" value="F:acyltransferase activity, transferring groups other than amino-acyl groups"/>
    <property type="evidence" value="ECO:0007669"/>
    <property type="project" value="InterPro"/>
</dbReference>
<protein>
    <submittedName>
        <fullName evidence="4">Putative acetyltransferase</fullName>
    </submittedName>
</protein>
<dbReference type="SUPFAM" id="SSF55729">
    <property type="entry name" value="Acyl-CoA N-acyltransferases (Nat)"/>
    <property type="match status" value="1"/>
</dbReference>
<evidence type="ECO:0000313" key="5">
    <source>
        <dbReference type="Proteomes" id="UP000190852"/>
    </source>
</evidence>
<dbReference type="Gene3D" id="3.40.630.30">
    <property type="match status" value="1"/>
</dbReference>
<keyword evidence="5" id="KW-1185">Reference proteome</keyword>
<evidence type="ECO:0000256" key="1">
    <source>
        <dbReference type="ARBA" id="ARBA00022679"/>
    </source>
</evidence>
<proteinExistence type="predicted"/>
<evidence type="ECO:0000259" key="3">
    <source>
        <dbReference type="PROSITE" id="PS51186"/>
    </source>
</evidence>
<evidence type="ECO:0000256" key="2">
    <source>
        <dbReference type="ARBA" id="ARBA00023315"/>
    </source>
</evidence>
<dbReference type="PANTHER" id="PTHR43800">
    <property type="entry name" value="PEPTIDYL-LYSINE N-ACETYLTRANSFERASE YJAB"/>
    <property type="match status" value="1"/>
</dbReference>
<dbReference type="Pfam" id="PF13508">
    <property type="entry name" value="Acetyltransf_7"/>
    <property type="match status" value="1"/>
</dbReference>
<dbReference type="PANTHER" id="PTHR43800:SF1">
    <property type="entry name" value="PEPTIDYL-LYSINE N-ACETYLTRANSFERASE YJAB"/>
    <property type="match status" value="1"/>
</dbReference>
<organism evidence="4 5">
    <name type="scientific">Parabacteroides chartae</name>
    <dbReference type="NCBI Taxonomy" id="1037355"/>
    <lineage>
        <taxon>Bacteria</taxon>
        <taxon>Pseudomonadati</taxon>
        <taxon>Bacteroidota</taxon>
        <taxon>Bacteroidia</taxon>
        <taxon>Bacteroidales</taxon>
        <taxon>Tannerellaceae</taxon>
        <taxon>Parabacteroides</taxon>
    </lineage>
</organism>
<dbReference type="AlphaFoldDB" id="A0A1T5BB00"/>
<keyword evidence="1 4" id="KW-0808">Transferase</keyword>
<keyword evidence="2" id="KW-0012">Acyltransferase</keyword>
<sequence length="145" mass="16504">MVTINPDRTDKLIDALTKLWEASVRSTHHFLTEDDIQKLTLFVKTGLSGIETLVVASENHNPIAFMGIEAGKNEMFFVSPDYFGKGVGRQLAELAISQYEVQYVDVNEQNPQAMGFYEHIGFEVFERTEFDEQGNPFPILKMKLK</sequence>
<name>A0A1T5BB00_9BACT</name>
<accession>A0A1T5BB00</accession>
<dbReference type="EMBL" id="FUYQ01000006">
    <property type="protein sequence ID" value="SKB44442.1"/>
    <property type="molecule type" value="Genomic_DNA"/>
</dbReference>
<reference evidence="5" key="1">
    <citation type="submission" date="2017-02" db="EMBL/GenBank/DDBJ databases">
        <authorList>
            <person name="Varghese N."/>
            <person name="Submissions S."/>
        </authorList>
    </citation>
    <scope>NUCLEOTIDE SEQUENCE [LARGE SCALE GENOMIC DNA]</scope>
    <source>
        <strain evidence="5">DSM 24967</strain>
    </source>
</reference>
<dbReference type="Proteomes" id="UP000190852">
    <property type="component" value="Unassembled WGS sequence"/>
</dbReference>